<reference evidence="3 4" key="1">
    <citation type="submission" date="2019-04" db="EMBL/GenBank/DDBJ databases">
        <title>Lewinella litorea sp. nov., isolated from a marine sand.</title>
        <authorList>
            <person name="Yoon J.-H."/>
        </authorList>
    </citation>
    <scope>NUCLEOTIDE SEQUENCE [LARGE SCALE GENOMIC DNA]</scope>
    <source>
        <strain evidence="3 4">HSMS-39</strain>
    </source>
</reference>
<dbReference type="CDD" id="cd08023">
    <property type="entry name" value="GH16_laminarinase_like"/>
    <property type="match status" value="1"/>
</dbReference>
<feature type="domain" description="GH16" evidence="2">
    <location>
        <begin position="19"/>
        <end position="285"/>
    </location>
</feature>
<name>A0A4S4NTN4_9BACT</name>
<evidence type="ECO:0000259" key="2">
    <source>
        <dbReference type="PROSITE" id="PS51762"/>
    </source>
</evidence>
<dbReference type="InterPro" id="IPR013320">
    <property type="entry name" value="ConA-like_dom_sf"/>
</dbReference>
<keyword evidence="3" id="KW-0378">Hydrolase</keyword>
<comment type="similarity">
    <text evidence="1">Belongs to the glycosyl hydrolase 16 family.</text>
</comment>
<dbReference type="Gene3D" id="2.60.120.200">
    <property type="match status" value="1"/>
</dbReference>
<dbReference type="PANTHER" id="PTHR10963">
    <property type="entry name" value="GLYCOSYL HYDROLASE-RELATED"/>
    <property type="match status" value="1"/>
</dbReference>
<dbReference type="InterPro" id="IPR050546">
    <property type="entry name" value="Glycosyl_Hydrlase_16"/>
</dbReference>
<proteinExistence type="inferred from homology"/>
<keyword evidence="4" id="KW-1185">Reference proteome</keyword>
<sequence>MRSEFLYFLILLTVQSCTPDRPGEPPLEPFPVPTGYRLVWSDEFDRGSRPDTTNWSYERGFVRNREDQWYQEDNARVENGFLVIEGRRERKPNPTHRPGSDDWRHVRPEIEYTSSSINTRGKGEWRYGRFEMRGKIPVGQGIWPAWWTLGTQGDWPGNGEIDIMEYYQDQLLANIASRGADGQALWFDRRIPLDSLGGAQWADQFHVWRMDWDENAIALYVDDSLLNRQPMEELANRDGSNFHPFRQPHYMLLNLALGGTNGGPLEEAQLPARLVVDYVRVYQPE</sequence>
<gene>
    <name evidence="3" type="ORF">E4021_04375</name>
</gene>
<organism evidence="3 4">
    <name type="scientific">Neolewinella litorea</name>
    <dbReference type="NCBI Taxonomy" id="2562452"/>
    <lineage>
        <taxon>Bacteria</taxon>
        <taxon>Pseudomonadati</taxon>
        <taxon>Bacteroidota</taxon>
        <taxon>Saprospiria</taxon>
        <taxon>Saprospirales</taxon>
        <taxon>Lewinellaceae</taxon>
        <taxon>Neolewinella</taxon>
    </lineage>
</organism>
<comment type="caution">
    <text evidence="3">The sequence shown here is derived from an EMBL/GenBank/DDBJ whole genome shotgun (WGS) entry which is preliminary data.</text>
</comment>
<dbReference type="InterPro" id="IPR000757">
    <property type="entry name" value="Beta-glucanase-like"/>
</dbReference>
<dbReference type="PROSITE" id="PS51762">
    <property type="entry name" value="GH16_2"/>
    <property type="match status" value="1"/>
</dbReference>
<dbReference type="GO" id="GO:0004553">
    <property type="term" value="F:hydrolase activity, hydrolyzing O-glycosyl compounds"/>
    <property type="evidence" value="ECO:0007669"/>
    <property type="project" value="InterPro"/>
</dbReference>
<dbReference type="PANTHER" id="PTHR10963:SF55">
    <property type="entry name" value="GLYCOSIDE HYDROLASE FAMILY 16 PROTEIN"/>
    <property type="match status" value="1"/>
</dbReference>
<dbReference type="OrthoDB" id="9776255at2"/>
<dbReference type="Pfam" id="PF00722">
    <property type="entry name" value="Glyco_hydro_16"/>
    <property type="match status" value="1"/>
</dbReference>
<evidence type="ECO:0000313" key="4">
    <source>
        <dbReference type="Proteomes" id="UP000308528"/>
    </source>
</evidence>
<evidence type="ECO:0000256" key="1">
    <source>
        <dbReference type="ARBA" id="ARBA00006865"/>
    </source>
</evidence>
<dbReference type="EMBL" id="SRSF01000001">
    <property type="protein sequence ID" value="THH41828.1"/>
    <property type="molecule type" value="Genomic_DNA"/>
</dbReference>
<accession>A0A4S4NTN4</accession>
<dbReference type="Proteomes" id="UP000308528">
    <property type="component" value="Unassembled WGS sequence"/>
</dbReference>
<evidence type="ECO:0000313" key="3">
    <source>
        <dbReference type="EMBL" id="THH41828.1"/>
    </source>
</evidence>
<protein>
    <submittedName>
        <fullName evidence="3">Glycoside hydrolase family 16 protein</fullName>
    </submittedName>
</protein>
<dbReference type="PROSITE" id="PS51257">
    <property type="entry name" value="PROKAR_LIPOPROTEIN"/>
    <property type="match status" value="1"/>
</dbReference>
<dbReference type="GO" id="GO:0005975">
    <property type="term" value="P:carbohydrate metabolic process"/>
    <property type="evidence" value="ECO:0007669"/>
    <property type="project" value="InterPro"/>
</dbReference>
<dbReference type="SUPFAM" id="SSF49899">
    <property type="entry name" value="Concanavalin A-like lectins/glucanases"/>
    <property type="match status" value="1"/>
</dbReference>
<dbReference type="AlphaFoldDB" id="A0A4S4NTN4"/>
<dbReference type="RefSeq" id="WP_136456700.1">
    <property type="nucleotide sequence ID" value="NZ_SRSF01000001.1"/>
</dbReference>